<dbReference type="EMBL" id="KL198017">
    <property type="protein sequence ID" value="KDQ20403.1"/>
    <property type="molecule type" value="Genomic_DNA"/>
</dbReference>
<dbReference type="STRING" id="930990.A0A067MXD6"/>
<keyword evidence="1" id="KW-0732">Signal</keyword>
<reference evidence="4" key="1">
    <citation type="journal article" date="2014" name="Proc. Natl. Acad. Sci. U.S.A.">
        <title>Extensive sampling of basidiomycete genomes demonstrates inadequacy of the white-rot/brown-rot paradigm for wood decay fungi.</title>
        <authorList>
            <person name="Riley R."/>
            <person name="Salamov A.A."/>
            <person name="Brown D.W."/>
            <person name="Nagy L.G."/>
            <person name="Floudas D."/>
            <person name="Held B.W."/>
            <person name="Levasseur A."/>
            <person name="Lombard V."/>
            <person name="Morin E."/>
            <person name="Otillar R."/>
            <person name="Lindquist E.A."/>
            <person name="Sun H."/>
            <person name="LaButti K.M."/>
            <person name="Schmutz J."/>
            <person name="Jabbour D."/>
            <person name="Luo H."/>
            <person name="Baker S.E."/>
            <person name="Pisabarro A.G."/>
            <person name="Walton J.D."/>
            <person name="Blanchette R.A."/>
            <person name="Henrissat B."/>
            <person name="Martin F."/>
            <person name="Cullen D."/>
            <person name="Hibbett D.S."/>
            <person name="Grigoriev I.V."/>
        </authorList>
    </citation>
    <scope>NUCLEOTIDE SEQUENCE [LARGE SCALE GENOMIC DNA]</scope>
    <source>
        <strain evidence="4">FD-172 SS1</strain>
    </source>
</reference>
<feature type="domain" description="DUF1996" evidence="2">
    <location>
        <begin position="37"/>
        <end position="277"/>
    </location>
</feature>
<feature type="signal peptide" evidence="1">
    <location>
        <begin position="1"/>
        <end position="21"/>
    </location>
</feature>
<evidence type="ECO:0000313" key="3">
    <source>
        <dbReference type="EMBL" id="KDQ20403.1"/>
    </source>
</evidence>
<dbReference type="PANTHER" id="PTHR43662:SF3">
    <property type="entry name" value="DOMAIN PROTEIN, PUTATIVE (AFU_ORTHOLOGUE AFUA_6G11970)-RELATED"/>
    <property type="match status" value="1"/>
</dbReference>
<dbReference type="AlphaFoldDB" id="A0A067MXD6"/>
<organism evidence="3 4">
    <name type="scientific">Botryobasidium botryosum (strain FD-172 SS1)</name>
    <dbReference type="NCBI Taxonomy" id="930990"/>
    <lineage>
        <taxon>Eukaryota</taxon>
        <taxon>Fungi</taxon>
        <taxon>Dikarya</taxon>
        <taxon>Basidiomycota</taxon>
        <taxon>Agaricomycotina</taxon>
        <taxon>Agaricomycetes</taxon>
        <taxon>Cantharellales</taxon>
        <taxon>Botryobasidiaceae</taxon>
        <taxon>Botryobasidium</taxon>
    </lineage>
</organism>
<dbReference type="Pfam" id="PF09362">
    <property type="entry name" value="DUF1996"/>
    <property type="match status" value="1"/>
</dbReference>
<dbReference type="InParanoid" id="A0A067MXD6"/>
<evidence type="ECO:0000259" key="2">
    <source>
        <dbReference type="Pfam" id="PF09362"/>
    </source>
</evidence>
<keyword evidence="4" id="KW-1185">Reference proteome</keyword>
<sequence length="359" mass="39444">MLRPAFSALLTVLLSAGAANAWFRVACTTPLVSERVDPIVSPTTVPSQHAHTVHGGNNFYANETYDTVRGSSCTSCLVKQDLSQYWFPKLYFHDKAKGQFEPVPNGGLLIYYQNRGDGDPANGGKGLKAFPKGFRMISGNPQARSRKYPKNEGSQGELRERAIEWACLGASEVQNMQGFPSVNCPNGLNARIHMPACWDGVNLDSADHRSHVAHLSGLDNGVCPSSHPVPMMKLFYEITWDVDYFASRWKQSDGWPFVYATGDPTGYSWHGDFFNGWDVDALQKSIDQCNSSKEQKDGKTEYCPFLTVMQASEAGKCKKTTSSVTTENVNAISNKLPGCNPLQYGPGDATLYTDSNCPK</sequence>
<dbReference type="Proteomes" id="UP000027195">
    <property type="component" value="Unassembled WGS sequence"/>
</dbReference>
<accession>A0A067MXD6</accession>
<evidence type="ECO:0000313" key="4">
    <source>
        <dbReference type="Proteomes" id="UP000027195"/>
    </source>
</evidence>
<name>A0A067MXD6_BOTB1</name>
<dbReference type="OrthoDB" id="74764at2759"/>
<dbReference type="HOGENOM" id="CLU_014722_2_1_1"/>
<proteinExistence type="predicted"/>
<gene>
    <name evidence="3" type="ORF">BOTBODRAFT_306441</name>
</gene>
<protein>
    <recommendedName>
        <fullName evidence="2">DUF1996 domain-containing protein</fullName>
    </recommendedName>
</protein>
<dbReference type="PANTHER" id="PTHR43662">
    <property type="match status" value="1"/>
</dbReference>
<dbReference type="InterPro" id="IPR018535">
    <property type="entry name" value="DUF1996"/>
</dbReference>
<evidence type="ECO:0000256" key="1">
    <source>
        <dbReference type="SAM" id="SignalP"/>
    </source>
</evidence>
<feature type="chain" id="PRO_5001641719" description="DUF1996 domain-containing protein" evidence="1">
    <location>
        <begin position="22"/>
        <end position="359"/>
    </location>
</feature>